<comment type="similarity">
    <text evidence="1">Belongs to the eukaryotic initiation factor 4G family.</text>
</comment>
<dbReference type="PANTHER" id="PTHR23253">
    <property type="entry name" value="EUKARYOTIC TRANSLATION INITIATION FACTOR 4 GAMMA"/>
    <property type="match status" value="1"/>
</dbReference>
<feature type="region of interest" description="Disordered" evidence="6">
    <location>
        <begin position="1"/>
        <end position="32"/>
    </location>
</feature>
<dbReference type="OrthoDB" id="6516403at2759"/>
<proteinExistence type="inferred from homology"/>
<dbReference type="Pfam" id="PF02854">
    <property type="entry name" value="MIF4G"/>
    <property type="match status" value="1"/>
</dbReference>
<dbReference type="GO" id="GO:0016281">
    <property type="term" value="C:eukaryotic translation initiation factor 4F complex"/>
    <property type="evidence" value="ECO:0007669"/>
    <property type="project" value="TreeGrafter"/>
</dbReference>
<dbReference type="GO" id="GO:0006417">
    <property type="term" value="P:regulation of translation"/>
    <property type="evidence" value="ECO:0007669"/>
    <property type="project" value="UniProtKB-KW"/>
</dbReference>
<dbReference type="InterPro" id="IPR003307">
    <property type="entry name" value="W2_domain"/>
</dbReference>
<accession>A0A7R9Q1P1</accession>
<feature type="compositionally biased region" description="Basic and acidic residues" evidence="6">
    <location>
        <begin position="558"/>
        <end position="567"/>
    </location>
</feature>
<keyword evidence="3" id="KW-0597">Phosphoprotein</keyword>
<dbReference type="PROSITE" id="PS51363">
    <property type="entry name" value="W2"/>
    <property type="match status" value="1"/>
</dbReference>
<feature type="compositionally biased region" description="Gly residues" evidence="6">
    <location>
        <begin position="646"/>
        <end position="657"/>
    </location>
</feature>
<dbReference type="GO" id="GO:0003743">
    <property type="term" value="F:translation initiation factor activity"/>
    <property type="evidence" value="ECO:0007669"/>
    <property type="project" value="UniProtKB-KW"/>
</dbReference>
<evidence type="ECO:0000259" key="7">
    <source>
        <dbReference type="PROSITE" id="PS51363"/>
    </source>
</evidence>
<feature type="compositionally biased region" description="Low complexity" evidence="6">
    <location>
        <begin position="734"/>
        <end position="749"/>
    </location>
</feature>
<sequence length="1064" mass="120747">MSEMKSEISENGDLTDSCNDLSEQKTANKPDIVRLHLYEKPMASFATKPPKCHHQRHDRTIRRKTHCKVNSAKDYSIQQKKKESTVTENRKLEDNVSNDLEVTDNVVRVTVVDKTEPKPMSERSSPSNDECLEKIEIQVESAIPTPKTALPDLPYKDDQWTPLNPEGKKHILSLKNMRQSLFRRNCIRHMMSVIPVLYHLKTKFLVSDQLESSGGHTEDAPLNFFMPTYVKSNSRIGTVPGRRVSTGRQPETKNRKIISTSLTHEVKLHTTENAWKPLAKQFKDVADPDEQETLELLKKIRGILNKLTPQKYDDLSKQILSFKIDTEDRLKRVLDLVFEKAVDEPAFCLQYANLCKHLSKFKVMVNKEENAEEVKFLKLLLHKCQKEFEADIYASITDLKERQEEIEKCTDPQQKKFKREVLDEDMRRARKRSLGNIKLIGELYKLNMLKANIMVQCIDNLIKDADDESLECLCALLRTIGGQIELEASKSQQQTMLLDAFFVKMQNVADHKDPKVKGTSARVRFMLRDINDMRRNGWKARRDENLPKMIDEIHSDAQKEDEQMIRDRHQHSSKKQQEERDHNKKGGRQGNESGEGGAQWTTVIGRKSQNASQPNIDWQKMRNMQQQNHDTVQLGPQSGSAWAMGSRGGGGGAGGGASSSQSRFAAEDKQLNRFSPLESNDSRKSSQKIISSRDSSKGRSNQQNYGQQGRGGRSQGGGGGRGVEREDAINLARSFSSRQSPSESSPSYPNMISRNSSRSDSREASAPNSRNSSIRRETPDIEVNQLRGSQSISAEDLEEKCKVSLKEYLNVKNVDEPELDVCNLCNDSNADVYILSAINCALENSSQSDHFLIGKLIIHLISKQCLKLDHFYKGLNSILEYSGDVELDVPKMWDYIGNIIAPIFNVEFTTKTPTNKSNNSEQKLSHFVEDIENLVKQKKSKDEIQNFISVIHQDIGETTLDEPTLIAIAPLLQKFLGGEPDGELQALIVLQELMERLQHPPNLLLKIFQCLYDHSVISHDGFLQWEKCDGNGSGKAVAVKSVVRFLTWLRENEDDEEENEPITS</sequence>
<feature type="compositionally biased region" description="Basic and acidic residues" evidence="6">
    <location>
        <begin position="575"/>
        <end position="584"/>
    </location>
</feature>
<feature type="compositionally biased region" description="Polar residues" evidence="6">
    <location>
        <begin position="624"/>
        <end position="637"/>
    </location>
</feature>
<keyword evidence="10" id="KW-1185">Reference proteome</keyword>
<dbReference type="AlphaFoldDB" id="A0A7R9Q1P1"/>
<protein>
    <submittedName>
        <fullName evidence="9">Uncharacterized protein</fullName>
    </submittedName>
</protein>
<dbReference type="Gene3D" id="1.25.40.180">
    <property type="match status" value="3"/>
</dbReference>
<reference evidence="9" key="1">
    <citation type="submission" date="2020-11" db="EMBL/GenBank/DDBJ databases">
        <authorList>
            <person name="Tran Van P."/>
        </authorList>
    </citation>
    <scope>NUCLEOTIDE SEQUENCE</scope>
</reference>
<dbReference type="Proteomes" id="UP000759131">
    <property type="component" value="Unassembled WGS sequence"/>
</dbReference>
<evidence type="ECO:0000259" key="8">
    <source>
        <dbReference type="PROSITE" id="PS51366"/>
    </source>
</evidence>
<keyword evidence="2" id="KW-0396">Initiation factor</keyword>
<keyword evidence="5" id="KW-0648">Protein biosynthesis</keyword>
<dbReference type="EMBL" id="CAJPIZ010005383">
    <property type="protein sequence ID" value="CAG2108552.1"/>
    <property type="molecule type" value="Genomic_DNA"/>
</dbReference>
<evidence type="ECO:0000256" key="1">
    <source>
        <dbReference type="ARBA" id="ARBA00005775"/>
    </source>
</evidence>
<name>A0A7R9Q1P1_9ACAR</name>
<feature type="region of interest" description="Disordered" evidence="6">
    <location>
        <begin position="558"/>
        <end position="598"/>
    </location>
</feature>
<evidence type="ECO:0000256" key="5">
    <source>
        <dbReference type="ARBA" id="ARBA00022917"/>
    </source>
</evidence>
<keyword evidence="4" id="KW-0810">Translation regulation</keyword>
<feature type="compositionally biased region" description="Basic residues" evidence="6">
    <location>
        <begin position="50"/>
        <end position="67"/>
    </location>
</feature>
<evidence type="ECO:0000256" key="2">
    <source>
        <dbReference type="ARBA" id="ARBA00022540"/>
    </source>
</evidence>
<dbReference type="SMART" id="SM00515">
    <property type="entry name" value="eIF5C"/>
    <property type="match status" value="1"/>
</dbReference>
<dbReference type="GO" id="GO:0003729">
    <property type="term" value="F:mRNA binding"/>
    <property type="evidence" value="ECO:0007669"/>
    <property type="project" value="TreeGrafter"/>
</dbReference>
<dbReference type="InterPro" id="IPR003891">
    <property type="entry name" value="Initiation_fac_eIF4g_MI"/>
</dbReference>
<feature type="compositionally biased region" description="Gly residues" evidence="6">
    <location>
        <begin position="708"/>
        <end position="721"/>
    </location>
</feature>
<feature type="region of interest" description="Disordered" evidence="6">
    <location>
        <begin position="624"/>
        <end position="787"/>
    </location>
</feature>
<feature type="region of interest" description="Disordered" evidence="6">
    <location>
        <begin position="46"/>
        <end position="89"/>
    </location>
</feature>
<evidence type="ECO:0000313" key="9">
    <source>
        <dbReference type="EMBL" id="CAD7628122.1"/>
    </source>
</evidence>
<dbReference type="InterPro" id="IPR003890">
    <property type="entry name" value="MIF4G-like_typ-3"/>
</dbReference>
<evidence type="ECO:0000256" key="3">
    <source>
        <dbReference type="ARBA" id="ARBA00022553"/>
    </source>
</evidence>
<dbReference type="PANTHER" id="PTHR23253:SF78">
    <property type="entry name" value="EUKARYOTIC TRANSLATION INITIATION FACTOR 4G1, ISOFORM B-RELATED"/>
    <property type="match status" value="1"/>
</dbReference>
<feature type="compositionally biased region" description="Basic and acidic residues" evidence="6">
    <location>
        <begin position="22"/>
        <end position="32"/>
    </location>
</feature>
<feature type="compositionally biased region" description="Basic and acidic residues" evidence="6">
    <location>
        <begin position="80"/>
        <end position="89"/>
    </location>
</feature>
<dbReference type="SMART" id="SM00543">
    <property type="entry name" value="MIF4G"/>
    <property type="match status" value="1"/>
</dbReference>
<dbReference type="EMBL" id="OC859958">
    <property type="protein sequence ID" value="CAD7628122.1"/>
    <property type="molecule type" value="Genomic_DNA"/>
</dbReference>
<dbReference type="InterPro" id="IPR016024">
    <property type="entry name" value="ARM-type_fold"/>
</dbReference>
<evidence type="ECO:0000256" key="4">
    <source>
        <dbReference type="ARBA" id="ARBA00022845"/>
    </source>
</evidence>
<dbReference type="SUPFAM" id="SSF48371">
    <property type="entry name" value="ARM repeat"/>
    <property type="match status" value="3"/>
</dbReference>
<gene>
    <name evidence="9" type="ORF">OSB1V03_LOCUS8544</name>
</gene>
<feature type="compositionally biased region" description="Polar residues" evidence="6">
    <location>
        <begin position="12"/>
        <end position="21"/>
    </location>
</feature>
<dbReference type="PROSITE" id="PS51366">
    <property type="entry name" value="MI"/>
    <property type="match status" value="1"/>
</dbReference>
<dbReference type="Pfam" id="PF02847">
    <property type="entry name" value="MA3"/>
    <property type="match status" value="1"/>
</dbReference>
<feature type="domain" description="MI" evidence="8">
    <location>
        <begin position="796"/>
        <end position="919"/>
    </location>
</feature>
<evidence type="ECO:0000313" key="10">
    <source>
        <dbReference type="Proteomes" id="UP000759131"/>
    </source>
</evidence>
<organism evidence="9">
    <name type="scientific">Medioppia subpectinata</name>
    <dbReference type="NCBI Taxonomy" id="1979941"/>
    <lineage>
        <taxon>Eukaryota</taxon>
        <taxon>Metazoa</taxon>
        <taxon>Ecdysozoa</taxon>
        <taxon>Arthropoda</taxon>
        <taxon>Chelicerata</taxon>
        <taxon>Arachnida</taxon>
        <taxon>Acari</taxon>
        <taxon>Acariformes</taxon>
        <taxon>Sarcoptiformes</taxon>
        <taxon>Oribatida</taxon>
        <taxon>Brachypylina</taxon>
        <taxon>Oppioidea</taxon>
        <taxon>Oppiidae</taxon>
        <taxon>Medioppia</taxon>
    </lineage>
</organism>
<evidence type="ECO:0000256" key="6">
    <source>
        <dbReference type="SAM" id="MobiDB-lite"/>
    </source>
</evidence>
<dbReference type="Pfam" id="PF02020">
    <property type="entry name" value="W2"/>
    <property type="match status" value="1"/>
</dbReference>
<feature type="domain" description="W2" evidence="7">
    <location>
        <begin position="898"/>
        <end position="1059"/>
    </location>
</feature>
<feature type="compositionally biased region" description="Low complexity" evidence="6">
    <location>
        <begin position="687"/>
        <end position="707"/>
    </location>
</feature>